<organism evidence="7 8">
    <name type="scientific">Pseudomonas pergaminensis</name>
    <dbReference type="NCBI Taxonomy" id="2853159"/>
    <lineage>
        <taxon>Bacteria</taxon>
        <taxon>Pseudomonadati</taxon>
        <taxon>Pseudomonadota</taxon>
        <taxon>Gammaproteobacteria</taxon>
        <taxon>Pseudomonadales</taxon>
        <taxon>Pseudomonadaceae</taxon>
        <taxon>Pseudomonas</taxon>
    </lineage>
</organism>
<evidence type="ECO:0000313" key="7">
    <source>
        <dbReference type="EMBL" id="USW02143.1"/>
    </source>
</evidence>
<feature type="modified residue" description="4-aspartylphosphate" evidence="4">
    <location>
        <position position="62"/>
    </location>
</feature>
<protein>
    <submittedName>
        <fullName evidence="7">Response regulator</fullName>
    </submittedName>
</protein>
<dbReference type="GO" id="GO:0000160">
    <property type="term" value="P:phosphorelay signal transduction system"/>
    <property type="evidence" value="ECO:0007669"/>
    <property type="project" value="UniProtKB-KW"/>
</dbReference>
<reference evidence="7" key="2">
    <citation type="submission" date="2024-04" db="EMBL/GenBank/DDBJ databases">
        <authorList>
            <person name="Diaz M."/>
            <person name="Bach T."/>
            <person name="Gonzalez Anta G."/>
            <person name="Agaras B."/>
            <person name="Wibberg D."/>
            <person name="Noguera F."/>
            <person name="Canciani W."/>
            <person name="Ybarra T."/>
            <person name="Nunez M.L."/>
            <person name="Valverde C."/>
        </authorList>
    </citation>
    <scope>NUCLEOTIDE SEQUENCE</scope>
    <source>
        <strain evidence="7">1008</strain>
    </source>
</reference>
<feature type="domain" description="HPt" evidence="6">
    <location>
        <begin position="166"/>
        <end position="259"/>
    </location>
</feature>
<feature type="modified residue" description="Phosphohistidine" evidence="3">
    <location>
        <position position="205"/>
    </location>
</feature>
<evidence type="ECO:0000256" key="2">
    <source>
        <dbReference type="ARBA" id="ARBA00023012"/>
    </source>
</evidence>
<feature type="domain" description="Response regulatory" evidence="5">
    <location>
        <begin position="13"/>
        <end position="132"/>
    </location>
</feature>
<dbReference type="GO" id="GO:0005524">
    <property type="term" value="F:ATP binding"/>
    <property type="evidence" value="ECO:0007669"/>
    <property type="project" value="UniProtKB-KW"/>
</dbReference>
<dbReference type="AlphaFoldDB" id="A0ABD7TKL8"/>
<reference evidence="7" key="1">
    <citation type="journal article" date="2022" name="Front. Plant Sci.">
        <title>Agronomic efficiency and genome mining analysis of the wheat-biostimulant rhizospheric bacterium Pseudomonas pergaminensis sp. nov. strain 1008T.</title>
        <authorList>
            <person name="Diaz M."/>
            <person name="Bach T."/>
            <person name="Gonzalez Anta G."/>
            <person name="Agaras B."/>
            <person name="Wibberg D."/>
            <person name="Noguera F."/>
            <person name="Canciani W."/>
            <person name="Valverde C."/>
        </authorList>
    </citation>
    <scope>NUCLEOTIDE SEQUENCE</scope>
    <source>
        <strain evidence="7">1008</strain>
    </source>
</reference>
<dbReference type="InterPro" id="IPR036641">
    <property type="entry name" value="HPT_dom_sf"/>
</dbReference>
<keyword evidence="2" id="KW-0902">Two-component regulatory system</keyword>
<evidence type="ECO:0000256" key="3">
    <source>
        <dbReference type="PROSITE-ProRule" id="PRU00110"/>
    </source>
</evidence>
<accession>A0ABD7TKL8</accession>
<evidence type="ECO:0000256" key="4">
    <source>
        <dbReference type="PROSITE-ProRule" id="PRU00169"/>
    </source>
</evidence>
<dbReference type="GO" id="GO:0005886">
    <property type="term" value="C:plasma membrane"/>
    <property type="evidence" value="ECO:0007669"/>
    <property type="project" value="UniProtKB-SubCell"/>
</dbReference>
<dbReference type="Pfam" id="PF00072">
    <property type="entry name" value="Response_reg"/>
    <property type="match status" value="1"/>
</dbReference>
<name>A0ABD7TKL8_9PSED</name>
<dbReference type="Gene3D" id="1.20.120.160">
    <property type="entry name" value="HPT domain"/>
    <property type="match status" value="1"/>
</dbReference>
<evidence type="ECO:0000259" key="6">
    <source>
        <dbReference type="PROSITE" id="PS50894"/>
    </source>
</evidence>
<dbReference type="KEGG" id="ppeg:KUA23_05290"/>
<dbReference type="SMART" id="SM00448">
    <property type="entry name" value="REC"/>
    <property type="match status" value="1"/>
</dbReference>
<dbReference type="SUPFAM" id="SSF52172">
    <property type="entry name" value="CheY-like"/>
    <property type="match status" value="1"/>
</dbReference>
<dbReference type="InterPro" id="IPR011006">
    <property type="entry name" value="CheY-like_superfamily"/>
</dbReference>
<proteinExistence type="predicted"/>
<dbReference type="RefSeq" id="WP_078047015.1">
    <property type="nucleotide sequence ID" value="NZ_CP078013.2"/>
</dbReference>
<dbReference type="PROSITE" id="PS50110">
    <property type="entry name" value="RESPONSE_REGULATORY"/>
    <property type="match status" value="1"/>
</dbReference>
<dbReference type="Proteomes" id="UP001056907">
    <property type="component" value="Chromosome"/>
</dbReference>
<evidence type="ECO:0000313" key="8">
    <source>
        <dbReference type="Proteomes" id="UP001056907"/>
    </source>
</evidence>
<dbReference type="Gene3D" id="3.40.50.2300">
    <property type="match status" value="1"/>
</dbReference>
<sequence>MPGKYPGHWQHVNVLVVDDHRVYRLLIGGLLHKLGVPHEVHCDGQAALDAMAGSTFDLVITDCRMPLMDGYTLARELRRREREAGRPRVPVISLTGRLGQQEVRRCLDSGMDGWLIKPITLEQLKEVLMYWLPDPRQRLRKGPITVHERSQETRPTRAGLIAAFGSWGVVQPLLESLLQEAREDLEALEQARVSGDISLTTQRLHRLVGSIAFLGATGLERRAIQLTDRVNLSGVAFNGAALQALCQEVERYLEELAFL</sequence>
<dbReference type="Pfam" id="PF01627">
    <property type="entry name" value="Hpt"/>
    <property type="match status" value="1"/>
</dbReference>
<dbReference type="InterPro" id="IPR008207">
    <property type="entry name" value="Sig_transdc_His_kin_Hpt_dom"/>
</dbReference>
<evidence type="ECO:0000256" key="1">
    <source>
        <dbReference type="ARBA" id="ARBA00022553"/>
    </source>
</evidence>
<evidence type="ECO:0000259" key="5">
    <source>
        <dbReference type="PROSITE" id="PS50110"/>
    </source>
</evidence>
<dbReference type="GO" id="GO:0004672">
    <property type="term" value="F:protein kinase activity"/>
    <property type="evidence" value="ECO:0007669"/>
    <property type="project" value="UniProtKB-ARBA"/>
</dbReference>
<dbReference type="CDD" id="cd17546">
    <property type="entry name" value="REC_hyHK_CKI1_RcsC-like"/>
    <property type="match status" value="1"/>
</dbReference>
<dbReference type="PANTHER" id="PTHR45339:SF5">
    <property type="entry name" value="HISTIDINE KINASE"/>
    <property type="match status" value="1"/>
</dbReference>
<dbReference type="InterPro" id="IPR001789">
    <property type="entry name" value="Sig_transdc_resp-reg_receiver"/>
</dbReference>
<gene>
    <name evidence="7" type="ORF">KUA23_05290</name>
</gene>
<dbReference type="PANTHER" id="PTHR45339">
    <property type="entry name" value="HYBRID SIGNAL TRANSDUCTION HISTIDINE KINASE J"/>
    <property type="match status" value="1"/>
</dbReference>
<dbReference type="SUPFAM" id="SSF47226">
    <property type="entry name" value="Histidine-containing phosphotransfer domain, HPT domain"/>
    <property type="match status" value="1"/>
</dbReference>
<dbReference type="EMBL" id="CP078013">
    <property type="protein sequence ID" value="USW02143.1"/>
    <property type="molecule type" value="Genomic_DNA"/>
</dbReference>
<keyword evidence="1 4" id="KW-0597">Phosphoprotein</keyword>
<dbReference type="PROSITE" id="PS50894">
    <property type="entry name" value="HPT"/>
    <property type="match status" value="1"/>
</dbReference>